<protein>
    <submittedName>
        <fullName evidence="1">Uncharacterized protein</fullName>
    </submittedName>
</protein>
<dbReference type="EMBL" id="CP049889">
    <property type="protein sequence ID" value="QIK51269.1"/>
    <property type="molecule type" value="Genomic_DNA"/>
</dbReference>
<organism evidence="1 2">
    <name type="scientific">Jeotgalibaca porci</name>
    <dbReference type="NCBI Taxonomy" id="1868793"/>
    <lineage>
        <taxon>Bacteria</taxon>
        <taxon>Bacillati</taxon>
        <taxon>Bacillota</taxon>
        <taxon>Bacilli</taxon>
        <taxon>Lactobacillales</taxon>
        <taxon>Carnobacteriaceae</taxon>
        <taxon>Jeotgalibaca</taxon>
    </lineage>
</organism>
<accession>A0A6G7WGE1</accession>
<keyword evidence="2" id="KW-1185">Reference proteome</keyword>
<dbReference type="KEGG" id="jpo:G7058_03865"/>
<evidence type="ECO:0000313" key="2">
    <source>
        <dbReference type="Proteomes" id="UP000501830"/>
    </source>
</evidence>
<name>A0A6G7WGE1_9LACT</name>
<dbReference type="AlphaFoldDB" id="A0A6G7WGE1"/>
<evidence type="ECO:0000313" key="1">
    <source>
        <dbReference type="EMBL" id="QIK51269.1"/>
    </source>
</evidence>
<dbReference type="GeneID" id="94552403"/>
<dbReference type="Proteomes" id="UP000501830">
    <property type="component" value="Chromosome"/>
</dbReference>
<proteinExistence type="predicted"/>
<dbReference type="RefSeq" id="WP_166062322.1">
    <property type="nucleotide sequence ID" value="NZ_CP049889.1"/>
</dbReference>
<gene>
    <name evidence="1" type="ORF">G7058_03865</name>
</gene>
<sequence length="117" mass="13902">MQGLWYQGNNLYKSKAFSKNQLIELMNGLDGRKHTRLLLKHNEYYNGDNNTPRYLFDFSNKTGDEVKLIDLEEEEAIDEYFRSDTKRMFYLALDDLRSGDYSQAEATICDFLEHWNL</sequence>
<reference evidence="1 2" key="1">
    <citation type="journal article" date="2017" name="Int. J. Syst. Evol. Microbiol.">
        <title>Jeotgalibaca porci sp. nov. and Jeotgalibaca arthritidis sp. nov., isolated from pigs, and emended description of the genus Jeotgalibaca.</title>
        <authorList>
            <person name="Zamora L."/>
            <person name="Perez-Sancho M."/>
            <person name="Dominguez L."/>
            <person name="Fernandez-Garayzabal J.F."/>
            <person name="Vela A.I."/>
        </authorList>
    </citation>
    <scope>NUCLEOTIDE SEQUENCE [LARGE SCALE GENOMIC DNA]</scope>
    <source>
        <strain evidence="1 2">CCUG 69148</strain>
    </source>
</reference>